<keyword evidence="1" id="KW-1133">Transmembrane helix</keyword>
<protein>
    <submittedName>
        <fullName evidence="2">Uncharacterized protein</fullName>
    </submittedName>
</protein>
<feature type="transmembrane region" description="Helical" evidence="1">
    <location>
        <begin position="12"/>
        <end position="36"/>
    </location>
</feature>
<comment type="caution">
    <text evidence="2">The sequence shown here is derived from an EMBL/GenBank/DDBJ whole genome shotgun (WGS) entry which is preliminary data.</text>
</comment>
<sequence>MDVRSEEGTIMLEWGIGMIFSIFILMFFLALSVHLYQRNMFTAACNAAVVRVAENYKYEGLEYKEEITVQDIENIGLYRYLSLKQINLLIHGNEKASSFLGFRLTKYSGGNGGGKETVRVKRVPDDLGRCHYVLEAEKSFDFLFAPLLEKVDLKESNKVKVVAVASTLDVLHYVNTVHFSQYFNNKISDLSKIAGLVDSFINLGKDLFGLVTSFGEDS</sequence>
<evidence type="ECO:0000313" key="3">
    <source>
        <dbReference type="Proteomes" id="UP000522163"/>
    </source>
</evidence>
<keyword evidence="1" id="KW-0812">Transmembrane</keyword>
<accession>A0A7W9SJ31</accession>
<evidence type="ECO:0000256" key="1">
    <source>
        <dbReference type="SAM" id="Phobius"/>
    </source>
</evidence>
<dbReference type="RefSeq" id="WP_183684829.1">
    <property type="nucleotide sequence ID" value="NZ_JACHHH010000015.1"/>
</dbReference>
<gene>
    <name evidence="2" type="ORF">HNQ46_002354</name>
</gene>
<keyword evidence="1" id="KW-0472">Membrane</keyword>
<reference evidence="2 3" key="1">
    <citation type="submission" date="2020-08" db="EMBL/GenBank/DDBJ databases">
        <title>Genomic Encyclopedia of Type Strains, Phase IV (KMG-IV): sequencing the most valuable type-strain genomes for metagenomic binning, comparative biology and taxonomic classification.</title>
        <authorList>
            <person name="Goeker M."/>
        </authorList>
    </citation>
    <scope>NUCLEOTIDE SEQUENCE [LARGE SCALE GENOMIC DNA]</scope>
    <source>
        <strain evidence="2 3">DSM 17245</strain>
    </source>
</reference>
<dbReference type="EMBL" id="JACHHH010000015">
    <property type="protein sequence ID" value="MBB6042355.1"/>
    <property type="molecule type" value="Genomic_DNA"/>
</dbReference>
<dbReference type="AlphaFoldDB" id="A0A7W9SJ31"/>
<evidence type="ECO:0000313" key="2">
    <source>
        <dbReference type="EMBL" id="MBB6042355.1"/>
    </source>
</evidence>
<name>A0A7W9SJ31_9FIRM</name>
<dbReference type="GeneID" id="85015864"/>
<proteinExistence type="predicted"/>
<dbReference type="Proteomes" id="UP000522163">
    <property type="component" value="Unassembled WGS sequence"/>
</dbReference>
<organism evidence="2 3">
    <name type="scientific">Oribacterium sinus</name>
    <dbReference type="NCBI Taxonomy" id="237576"/>
    <lineage>
        <taxon>Bacteria</taxon>
        <taxon>Bacillati</taxon>
        <taxon>Bacillota</taxon>
        <taxon>Clostridia</taxon>
        <taxon>Lachnospirales</taxon>
        <taxon>Lachnospiraceae</taxon>
        <taxon>Oribacterium</taxon>
    </lineage>
</organism>